<name>A0A074KS63_9BACT</name>
<comment type="caution">
    <text evidence="3">The sequence shown here is derived from an EMBL/GenBank/DDBJ whole genome shotgun (WGS) entry which is preliminary data.</text>
</comment>
<feature type="signal peptide" evidence="1">
    <location>
        <begin position="1"/>
        <end position="18"/>
    </location>
</feature>
<sequence length="219" mass="24522">MKQFVVIILTLATFQVTAQDQIMGVIGGASWTNITSGKFDNQTKQRQGFSGGLTYEYFLNPGFSLGTDLIYNQRGFQLDMEIPNGQMASSEFNYDYISLPVKAGFYDRQNKFFSFLKAGLVPSLLINAKTVTPRFDDNAAIIGTEFFDVKNNVSKFDLGGLAEIGTGYRFIEKISLSASFIYQHSITSITNAEYFSDSKIKHNGMTLQLSLRWSIINEL</sequence>
<evidence type="ECO:0000313" key="3">
    <source>
        <dbReference type="EMBL" id="KEO71744.1"/>
    </source>
</evidence>
<evidence type="ECO:0000313" key="4">
    <source>
        <dbReference type="Proteomes" id="UP000027821"/>
    </source>
</evidence>
<dbReference type="STRING" id="1048983.EL17_21400"/>
<dbReference type="Proteomes" id="UP000027821">
    <property type="component" value="Unassembled WGS sequence"/>
</dbReference>
<organism evidence="3 4">
    <name type="scientific">Anditalea andensis</name>
    <dbReference type="NCBI Taxonomy" id="1048983"/>
    <lineage>
        <taxon>Bacteria</taxon>
        <taxon>Pseudomonadati</taxon>
        <taxon>Bacteroidota</taxon>
        <taxon>Cytophagia</taxon>
        <taxon>Cytophagales</taxon>
        <taxon>Cytophagaceae</taxon>
        <taxon>Anditalea</taxon>
    </lineage>
</organism>
<reference evidence="3 4" key="1">
    <citation type="submission" date="2014-04" db="EMBL/GenBank/DDBJ databases">
        <title>Characterization and application of a salt tolerant electro-active bacterium.</title>
        <authorList>
            <person name="Yang L."/>
            <person name="Wei S."/>
            <person name="Tay Q.X.M."/>
        </authorList>
    </citation>
    <scope>NUCLEOTIDE SEQUENCE [LARGE SCALE GENOMIC DNA]</scope>
    <source>
        <strain evidence="3 4">LY1</strain>
    </source>
</reference>
<accession>A0A074KS63</accession>
<dbReference type="OrthoDB" id="1121752at2"/>
<feature type="domain" description="Outer membrane protein beta-barrel" evidence="2">
    <location>
        <begin position="24"/>
        <end position="190"/>
    </location>
</feature>
<evidence type="ECO:0000256" key="1">
    <source>
        <dbReference type="SAM" id="SignalP"/>
    </source>
</evidence>
<dbReference type="AlphaFoldDB" id="A0A074KS63"/>
<dbReference type="InterPro" id="IPR011250">
    <property type="entry name" value="OMP/PagP_B-barrel"/>
</dbReference>
<dbReference type="InterPro" id="IPR025665">
    <property type="entry name" value="Beta-barrel_OMP_2"/>
</dbReference>
<keyword evidence="4" id="KW-1185">Reference proteome</keyword>
<proteinExistence type="predicted"/>
<dbReference type="Gene3D" id="2.40.160.20">
    <property type="match status" value="1"/>
</dbReference>
<evidence type="ECO:0000259" key="2">
    <source>
        <dbReference type="Pfam" id="PF13568"/>
    </source>
</evidence>
<gene>
    <name evidence="3" type="ORF">EL17_21400</name>
</gene>
<dbReference type="SUPFAM" id="SSF56925">
    <property type="entry name" value="OMPA-like"/>
    <property type="match status" value="1"/>
</dbReference>
<dbReference type="Pfam" id="PF13568">
    <property type="entry name" value="OMP_b-brl_2"/>
    <property type="match status" value="1"/>
</dbReference>
<protein>
    <recommendedName>
        <fullName evidence="2">Outer membrane protein beta-barrel domain-containing protein</fullName>
    </recommendedName>
</protein>
<dbReference type="EMBL" id="JMIH01000039">
    <property type="protein sequence ID" value="KEO71744.1"/>
    <property type="molecule type" value="Genomic_DNA"/>
</dbReference>
<keyword evidence="1" id="KW-0732">Signal</keyword>
<feature type="chain" id="PRO_5001695382" description="Outer membrane protein beta-barrel domain-containing protein" evidence="1">
    <location>
        <begin position="19"/>
        <end position="219"/>
    </location>
</feature>
<dbReference type="RefSeq" id="WP_035079364.1">
    <property type="nucleotide sequence ID" value="NZ_JMIH01000039.1"/>
</dbReference>